<accession>A0AAJ7L624</accession>
<dbReference type="RefSeq" id="XP_018496925.1">
    <property type="nucleotide sequence ID" value="XM_018641409.1"/>
</dbReference>
<dbReference type="AlphaFoldDB" id="A0AAJ7L624"/>
<keyword evidence="3" id="KW-1185">Reference proteome</keyword>
<evidence type="ECO:0000313" key="3">
    <source>
        <dbReference type="Proteomes" id="UP000694867"/>
    </source>
</evidence>
<dbReference type="Proteomes" id="UP000694867">
    <property type="component" value="Unplaced"/>
</dbReference>
<feature type="region of interest" description="Disordered" evidence="2">
    <location>
        <begin position="149"/>
        <end position="189"/>
    </location>
</feature>
<dbReference type="KEGG" id="goe:100903910"/>
<sequence length="209" mass="24138">MGETNWSFPTLVEDDSVSSSTDREDCLMTNLGLAASPRDELLDTLRREKEELERRVEATDAHVDKLERLLCKLRNGILPEKDEEDEEWLQMHSHCTSSTCWRQKYAESLMQLRAALVDAKSQLEKQPYRPGEDGHSKQADLRMIEESLRSIGPIEPPTRNLKRSSDSAGEQPHKVLKLTPSQSRSSLSRRPFFKRMINIFRRYNPSPEL</sequence>
<organism evidence="3 4">
    <name type="scientific">Galendromus occidentalis</name>
    <name type="common">western predatory mite</name>
    <dbReference type="NCBI Taxonomy" id="34638"/>
    <lineage>
        <taxon>Eukaryota</taxon>
        <taxon>Metazoa</taxon>
        <taxon>Ecdysozoa</taxon>
        <taxon>Arthropoda</taxon>
        <taxon>Chelicerata</taxon>
        <taxon>Arachnida</taxon>
        <taxon>Acari</taxon>
        <taxon>Parasitiformes</taxon>
        <taxon>Mesostigmata</taxon>
        <taxon>Gamasina</taxon>
        <taxon>Phytoseioidea</taxon>
        <taxon>Phytoseiidae</taxon>
        <taxon>Typhlodrominae</taxon>
        <taxon>Galendromus</taxon>
    </lineage>
</organism>
<proteinExistence type="predicted"/>
<evidence type="ECO:0000313" key="4">
    <source>
        <dbReference type="RefSeq" id="XP_018496925.1"/>
    </source>
</evidence>
<feature type="coiled-coil region" evidence="1">
    <location>
        <begin position="38"/>
        <end position="69"/>
    </location>
</feature>
<reference evidence="4" key="1">
    <citation type="submission" date="2025-08" db="UniProtKB">
        <authorList>
            <consortium name="RefSeq"/>
        </authorList>
    </citation>
    <scope>IDENTIFICATION</scope>
</reference>
<evidence type="ECO:0000256" key="2">
    <source>
        <dbReference type="SAM" id="MobiDB-lite"/>
    </source>
</evidence>
<gene>
    <name evidence="4" type="primary">LOC100903910</name>
</gene>
<evidence type="ECO:0000256" key="1">
    <source>
        <dbReference type="SAM" id="Coils"/>
    </source>
</evidence>
<protein>
    <submittedName>
        <fullName evidence="4">Uncharacterized protein LOC100903910</fullName>
    </submittedName>
</protein>
<name>A0AAJ7L624_9ACAR</name>
<feature type="region of interest" description="Disordered" evidence="2">
    <location>
        <begin position="1"/>
        <end position="23"/>
    </location>
</feature>
<dbReference type="GeneID" id="100903910"/>
<keyword evidence="1" id="KW-0175">Coiled coil</keyword>